<evidence type="ECO:0000256" key="1">
    <source>
        <dbReference type="ARBA" id="ARBA00005417"/>
    </source>
</evidence>
<dbReference type="InterPro" id="IPR027417">
    <property type="entry name" value="P-loop_NTPase"/>
</dbReference>
<dbReference type="GO" id="GO:0005524">
    <property type="term" value="F:ATP binding"/>
    <property type="evidence" value="ECO:0007669"/>
    <property type="project" value="UniProtKB-KW"/>
</dbReference>
<protein>
    <submittedName>
        <fullName evidence="6">Iron complex transport system ATP-binding protein</fullName>
    </submittedName>
</protein>
<evidence type="ECO:0000256" key="3">
    <source>
        <dbReference type="ARBA" id="ARBA00022741"/>
    </source>
</evidence>
<dbReference type="InterPro" id="IPR050153">
    <property type="entry name" value="Metal_Ion_Import_ABC"/>
</dbReference>
<dbReference type="PROSITE" id="PS50893">
    <property type="entry name" value="ABC_TRANSPORTER_2"/>
    <property type="match status" value="1"/>
</dbReference>
<dbReference type="GO" id="GO:0016887">
    <property type="term" value="F:ATP hydrolysis activity"/>
    <property type="evidence" value="ECO:0007669"/>
    <property type="project" value="InterPro"/>
</dbReference>
<evidence type="ECO:0000256" key="4">
    <source>
        <dbReference type="ARBA" id="ARBA00022840"/>
    </source>
</evidence>
<dbReference type="InterPro" id="IPR017871">
    <property type="entry name" value="ABC_transporter-like_CS"/>
</dbReference>
<dbReference type="STRING" id="576118.SAMN05216216_1132"/>
<organism evidence="6 7">
    <name type="scientific">Lacicoccus qingdaonensis</name>
    <dbReference type="NCBI Taxonomy" id="576118"/>
    <lineage>
        <taxon>Bacteria</taxon>
        <taxon>Bacillati</taxon>
        <taxon>Bacillota</taxon>
        <taxon>Bacilli</taxon>
        <taxon>Bacillales</taxon>
        <taxon>Salinicoccaceae</taxon>
        <taxon>Lacicoccus</taxon>
    </lineage>
</organism>
<dbReference type="PANTHER" id="PTHR42734:SF17">
    <property type="entry name" value="METAL TRANSPORT SYSTEM ATP-BINDING PROTEIN TM_0124-RELATED"/>
    <property type="match status" value="1"/>
</dbReference>
<evidence type="ECO:0000313" key="6">
    <source>
        <dbReference type="EMBL" id="SDK89272.1"/>
    </source>
</evidence>
<name>A0A1G9FLP8_9BACL</name>
<dbReference type="Gene3D" id="3.40.50.300">
    <property type="entry name" value="P-loop containing nucleotide triphosphate hydrolases"/>
    <property type="match status" value="1"/>
</dbReference>
<keyword evidence="7" id="KW-1185">Reference proteome</keyword>
<sequence>MDKIINIEDVKWIKGGQEILKDINWMVKSGEHWAVLGLNGSGKTSLLNIVTGYNYPTMGDVTILDTTFGKASIPEMRKRIGVVSTALERFDATLNNQTVEDIVLSGKFSSFGIYQEVTDKDRRKAESIMADLRLDYLHGKYYRTLSQGEKRRAIIGRALMTEPDLLILDEPCSGLDILSREDVLGITESIKERESHLIYVTHHIEEITDVITHVLLMKDGEAVVSGKKEDVLTSENLSDIYKTPVKIHWENKRPWLSISSK</sequence>
<dbReference type="RefSeq" id="WP_092986415.1">
    <property type="nucleotide sequence ID" value="NZ_FNFY01000013.1"/>
</dbReference>
<dbReference type="InterPro" id="IPR003439">
    <property type="entry name" value="ABC_transporter-like_ATP-bd"/>
</dbReference>
<dbReference type="OrthoDB" id="9789994at2"/>
<gene>
    <name evidence="6" type="ORF">SAMN05216216_1132</name>
</gene>
<dbReference type="SMART" id="SM00382">
    <property type="entry name" value="AAA"/>
    <property type="match status" value="1"/>
</dbReference>
<dbReference type="SUPFAM" id="SSF52540">
    <property type="entry name" value="P-loop containing nucleoside triphosphate hydrolases"/>
    <property type="match status" value="1"/>
</dbReference>
<reference evidence="7" key="1">
    <citation type="submission" date="2016-10" db="EMBL/GenBank/DDBJ databases">
        <authorList>
            <person name="Varghese N."/>
            <person name="Submissions S."/>
        </authorList>
    </citation>
    <scope>NUCLEOTIDE SEQUENCE [LARGE SCALE GENOMIC DNA]</scope>
    <source>
        <strain evidence="7">CGMCC 1.8895</strain>
    </source>
</reference>
<accession>A0A1G9FLP8</accession>
<dbReference type="InterPro" id="IPR003593">
    <property type="entry name" value="AAA+_ATPase"/>
</dbReference>
<evidence type="ECO:0000313" key="7">
    <source>
        <dbReference type="Proteomes" id="UP000199008"/>
    </source>
</evidence>
<dbReference type="PANTHER" id="PTHR42734">
    <property type="entry name" value="METAL TRANSPORT SYSTEM ATP-BINDING PROTEIN TM_0124-RELATED"/>
    <property type="match status" value="1"/>
</dbReference>
<keyword evidence="4 6" id="KW-0067">ATP-binding</keyword>
<dbReference type="EMBL" id="FNFY01000013">
    <property type="protein sequence ID" value="SDK89272.1"/>
    <property type="molecule type" value="Genomic_DNA"/>
</dbReference>
<keyword evidence="3" id="KW-0547">Nucleotide-binding</keyword>
<keyword evidence="2" id="KW-0813">Transport</keyword>
<proteinExistence type="inferred from homology"/>
<comment type="similarity">
    <text evidence="1">Belongs to the ABC transporter superfamily.</text>
</comment>
<feature type="domain" description="ABC transporter" evidence="5">
    <location>
        <begin position="5"/>
        <end position="244"/>
    </location>
</feature>
<dbReference type="PROSITE" id="PS00211">
    <property type="entry name" value="ABC_TRANSPORTER_1"/>
    <property type="match status" value="1"/>
</dbReference>
<dbReference type="AlphaFoldDB" id="A0A1G9FLP8"/>
<dbReference type="Pfam" id="PF00005">
    <property type="entry name" value="ABC_tran"/>
    <property type="match status" value="1"/>
</dbReference>
<evidence type="ECO:0000256" key="2">
    <source>
        <dbReference type="ARBA" id="ARBA00022448"/>
    </source>
</evidence>
<dbReference type="Proteomes" id="UP000199008">
    <property type="component" value="Unassembled WGS sequence"/>
</dbReference>
<evidence type="ECO:0000259" key="5">
    <source>
        <dbReference type="PROSITE" id="PS50893"/>
    </source>
</evidence>